<dbReference type="InterPro" id="IPR016162">
    <property type="entry name" value="Ald_DH_N"/>
</dbReference>
<dbReference type="InterPro" id="IPR012394">
    <property type="entry name" value="Aldehyde_DH_NAD(P)"/>
</dbReference>
<evidence type="ECO:0000256" key="3">
    <source>
        <dbReference type="SAM" id="Phobius"/>
    </source>
</evidence>
<dbReference type="Gene3D" id="3.40.605.10">
    <property type="entry name" value="Aldehyde Dehydrogenase, Chain A, domain 1"/>
    <property type="match status" value="1"/>
</dbReference>
<organism evidence="7">
    <name type="scientific">Schistocephalus solidus</name>
    <name type="common">Tapeworm</name>
    <dbReference type="NCBI Taxonomy" id="70667"/>
    <lineage>
        <taxon>Eukaryota</taxon>
        <taxon>Metazoa</taxon>
        <taxon>Spiralia</taxon>
        <taxon>Lophotrochozoa</taxon>
        <taxon>Platyhelminthes</taxon>
        <taxon>Cestoda</taxon>
        <taxon>Eucestoda</taxon>
        <taxon>Diphyllobothriidea</taxon>
        <taxon>Diphyllobothriidae</taxon>
        <taxon>Schistocephalus</taxon>
    </lineage>
</organism>
<reference evidence="7" key="1">
    <citation type="submission" date="2016-06" db="UniProtKB">
        <authorList>
            <consortium name="WormBaseParasite"/>
        </authorList>
    </citation>
    <scope>IDENTIFICATION</scope>
</reference>
<feature type="transmembrane region" description="Helical" evidence="3">
    <location>
        <begin position="75"/>
        <end position="97"/>
    </location>
</feature>
<proteinExistence type="inferred from homology"/>
<evidence type="ECO:0000256" key="2">
    <source>
        <dbReference type="ARBA" id="ARBA00023002"/>
    </source>
</evidence>
<dbReference type="PANTHER" id="PTHR43570:SF16">
    <property type="entry name" value="ALDEHYDE DEHYDROGENASE TYPE III, ISOFORM Q"/>
    <property type="match status" value="1"/>
</dbReference>
<dbReference type="WBParaSite" id="SSLN_0001528701-mRNA-1">
    <property type="protein sequence ID" value="SSLN_0001528701-mRNA-1"/>
    <property type="gene ID" value="SSLN_0001528701"/>
</dbReference>
<keyword evidence="3" id="KW-0812">Transmembrane</keyword>
<evidence type="ECO:0000313" key="5">
    <source>
        <dbReference type="EMBL" id="VDM01115.1"/>
    </source>
</evidence>
<dbReference type="Pfam" id="PF00171">
    <property type="entry name" value="Aldedh"/>
    <property type="match status" value="1"/>
</dbReference>
<dbReference type="PANTHER" id="PTHR43570">
    <property type="entry name" value="ALDEHYDE DEHYDROGENASE"/>
    <property type="match status" value="1"/>
</dbReference>
<accession>A0A183TE31</accession>
<comment type="similarity">
    <text evidence="1">Belongs to the aldehyde dehydrogenase family.</text>
</comment>
<gene>
    <name evidence="5" type="ORF">SSLN_LOCUS14729</name>
</gene>
<evidence type="ECO:0000313" key="7">
    <source>
        <dbReference type="WBParaSite" id="SSLN_0001528701-mRNA-1"/>
    </source>
</evidence>
<dbReference type="GO" id="GO:0006081">
    <property type="term" value="P:aldehyde metabolic process"/>
    <property type="evidence" value="ECO:0007669"/>
    <property type="project" value="InterPro"/>
</dbReference>
<dbReference type="InterPro" id="IPR016161">
    <property type="entry name" value="Ald_DH/histidinol_DH"/>
</dbReference>
<dbReference type="Proteomes" id="UP000275846">
    <property type="component" value="Unassembled WGS sequence"/>
</dbReference>
<evidence type="ECO:0000313" key="6">
    <source>
        <dbReference type="Proteomes" id="UP000275846"/>
    </source>
</evidence>
<evidence type="ECO:0000259" key="4">
    <source>
        <dbReference type="Pfam" id="PF00171"/>
    </source>
</evidence>
<dbReference type="STRING" id="70667.A0A183TE31"/>
<name>A0A183TE31_SCHSO</name>
<dbReference type="EMBL" id="UYSU01039253">
    <property type="protein sequence ID" value="VDM01115.1"/>
    <property type="molecule type" value="Genomic_DNA"/>
</dbReference>
<keyword evidence="3" id="KW-0472">Membrane</keyword>
<keyword evidence="6" id="KW-1185">Reference proteome</keyword>
<dbReference type="SUPFAM" id="SSF53720">
    <property type="entry name" value="ALDH-like"/>
    <property type="match status" value="1"/>
</dbReference>
<dbReference type="InterPro" id="IPR015590">
    <property type="entry name" value="Aldehyde_DH_dom"/>
</dbReference>
<reference evidence="5 6" key="2">
    <citation type="submission" date="2018-11" db="EMBL/GenBank/DDBJ databases">
        <authorList>
            <consortium name="Pathogen Informatics"/>
        </authorList>
    </citation>
    <scope>NUCLEOTIDE SEQUENCE [LARGE SCALE GENOMIC DNA]</scope>
    <source>
        <strain evidence="5 6">NST_G2</strain>
    </source>
</reference>
<keyword evidence="2" id="KW-0560">Oxidoreductase</keyword>
<sequence>MEKLRVPYRDGPPMSVADRKKWLLRLMEMLTKHEADLCEALYRDLHKIPRTFVSLLDTCRVQPQPFGKVLILAPWNYPLFLLLIPLAGAIAAGNVVVCKPSELAPATERLLTLLLPKFLDETICHVFNGGAEDTQELLNTTHFDFIFFTGSSNVGRMVMQAAAKNLTPVALELGGKW</sequence>
<feature type="domain" description="Aldehyde dehydrogenase" evidence="4">
    <location>
        <begin position="59"/>
        <end position="176"/>
    </location>
</feature>
<dbReference type="OrthoDB" id="440325at2759"/>
<evidence type="ECO:0000256" key="1">
    <source>
        <dbReference type="ARBA" id="ARBA00009986"/>
    </source>
</evidence>
<keyword evidence="3" id="KW-1133">Transmembrane helix</keyword>
<dbReference type="GO" id="GO:0004029">
    <property type="term" value="F:aldehyde dehydrogenase (NAD+) activity"/>
    <property type="evidence" value="ECO:0007669"/>
    <property type="project" value="TreeGrafter"/>
</dbReference>
<protein>
    <submittedName>
        <fullName evidence="7">Aldedh domain-containing protein</fullName>
    </submittedName>
</protein>
<dbReference type="GO" id="GO:0005737">
    <property type="term" value="C:cytoplasm"/>
    <property type="evidence" value="ECO:0007669"/>
    <property type="project" value="TreeGrafter"/>
</dbReference>
<dbReference type="AlphaFoldDB" id="A0A183TE31"/>